<keyword evidence="1" id="KW-0548">Nucleotidyltransferase</keyword>
<sequence length="101" mass="11890">MIRSGPSRSGPGNGEWARIVKDINVMNDQGLIPRRLLKRNVHDDRTTRFWQDIWMDDTPLQHQFPRLFRLEVNQDCTVHDKWNDGWNWIWTCPISGGTTST</sequence>
<comment type="caution">
    <text evidence="1">The sequence shown here is derived from an EMBL/GenBank/DDBJ whole genome shotgun (WGS) entry which is preliminary data.</text>
</comment>
<keyword evidence="1" id="KW-0808">Transferase</keyword>
<dbReference type="AlphaFoldDB" id="A0A699JNK1"/>
<dbReference type="GO" id="GO:0003964">
    <property type="term" value="F:RNA-directed DNA polymerase activity"/>
    <property type="evidence" value="ECO:0007669"/>
    <property type="project" value="UniProtKB-KW"/>
</dbReference>
<accession>A0A699JNK1</accession>
<keyword evidence="1" id="KW-0695">RNA-directed DNA polymerase</keyword>
<gene>
    <name evidence="1" type="ORF">Tci_615760</name>
</gene>
<name>A0A699JNK1_TANCI</name>
<dbReference type="EMBL" id="BKCJ010424005">
    <property type="protein sequence ID" value="GFA43788.1"/>
    <property type="molecule type" value="Genomic_DNA"/>
</dbReference>
<organism evidence="1">
    <name type="scientific">Tanacetum cinerariifolium</name>
    <name type="common">Dalmatian daisy</name>
    <name type="synonym">Chrysanthemum cinerariifolium</name>
    <dbReference type="NCBI Taxonomy" id="118510"/>
    <lineage>
        <taxon>Eukaryota</taxon>
        <taxon>Viridiplantae</taxon>
        <taxon>Streptophyta</taxon>
        <taxon>Embryophyta</taxon>
        <taxon>Tracheophyta</taxon>
        <taxon>Spermatophyta</taxon>
        <taxon>Magnoliopsida</taxon>
        <taxon>eudicotyledons</taxon>
        <taxon>Gunneridae</taxon>
        <taxon>Pentapetalae</taxon>
        <taxon>asterids</taxon>
        <taxon>campanulids</taxon>
        <taxon>Asterales</taxon>
        <taxon>Asteraceae</taxon>
        <taxon>Asteroideae</taxon>
        <taxon>Anthemideae</taxon>
        <taxon>Anthemidinae</taxon>
        <taxon>Tanacetum</taxon>
    </lineage>
</organism>
<evidence type="ECO:0000313" key="1">
    <source>
        <dbReference type="EMBL" id="GFA43788.1"/>
    </source>
</evidence>
<protein>
    <submittedName>
        <fullName evidence="1">RNA-directed DNA polymerase, eukaryota</fullName>
    </submittedName>
</protein>
<proteinExistence type="predicted"/>
<dbReference type="PANTHER" id="PTHR36617">
    <property type="entry name" value="PROTEIN, PUTATIVE-RELATED"/>
    <property type="match status" value="1"/>
</dbReference>
<reference evidence="1" key="1">
    <citation type="journal article" date="2019" name="Sci. Rep.">
        <title>Draft genome of Tanacetum cinerariifolium, the natural source of mosquito coil.</title>
        <authorList>
            <person name="Yamashiro T."/>
            <person name="Shiraishi A."/>
            <person name="Satake H."/>
            <person name="Nakayama K."/>
        </authorList>
    </citation>
    <scope>NUCLEOTIDE SEQUENCE</scope>
</reference>
<dbReference type="PANTHER" id="PTHR36617:SF15">
    <property type="entry name" value="REVERSE TRANSCRIPTASE ZINC-BINDING DOMAIN-CONTAINING PROTEIN"/>
    <property type="match status" value="1"/>
</dbReference>